<evidence type="ECO:0008006" key="4">
    <source>
        <dbReference type="Google" id="ProtNLM"/>
    </source>
</evidence>
<name>A0ABT6NA88_9FIRM</name>
<dbReference type="RefSeq" id="WP_281093143.1">
    <property type="nucleotide sequence ID" value="NZ_JARYZI010000002.1"/>
</dbReference>
<protein>
    <recommendedName>
        <fullName evidence="4">ABC transporter permease</fullName>
    </recommendedName>
</protein>
<dbReference type="EMBL" id="JARYZI010000002">
    <property type="protein sequence ID" value="MDH8677333.1"/>
    <property type="molecule type" value="Genomic_DNA"/>
</dbReference>
<gene>
    <name evidence="2" type="ORF">QE109_04190</name>
</gene>
<evidence type="ECO:0000313" key="2">
    <source>
        <dbReference type="EMBL" id="MDH8677333.1"/>
    </source>
</evidence>
<organism evidence="2 3">
    <name type="scientific">Fusibacter bizertensis</name>
    <dbReference type="NCBI Taxonomy" id="1488331"/>
    <lineage>
        <taxon>Bacteria</taxon>
        <taxon>Bacillati</taxon>
        <taxon>Bacillota</taxon>
        <taxon>Clostridia</taxon>
        <taxon>Eubacteriales</taxon>
        <taxon>Eubacteriales Family XII. Incertae Sedis</taxon>
        <taxon>Fusibacter</taxon>
    </lineage>
</organism>
<sequence length="330" mass="37379">MLIKDYTYTIGKYLPTNQRDDIALEVETTIYEQLLSEYGKVDYTEAQIEKVIYAMGSPKSVAEAYMGKPYSIISSQLIPIYWMVVKFSILAVSIALAVTGFIELAQVNSNDYVSAFINFLSHIWEASLSSFGMITIIFILISKKVNAIEDNDKWSIKSLSKYAPEKHRIKTSHSIATIVFTILAMIWLNYFKLGIYYSVLGTVGFIQVLNLDGFNQILVFINIIWGLNIILNIYLLIKGQWELFTRCADIIISLIGLGIFSYIVFKPGIIDYSVLNNTNQLATLRTITQITLNLSVLGVGIAVAFDTWHHIKALFFSTNEIDELNQQLKK</sequence>
<keyword evidence="1" id="KW-0472">Membrane</keyword>
<dbReference type="Pfam" id="PF22564">
    <property type="entry name" value="HAAS"/>
    <property type="match status" value="1"/>
</dbReference>
<proteinExistence type="predicted"/>
<accession>A0ABT6NA88</accession>
<keyword evidence="1" id="KW-1133">Transmembrane helix</keyword>
<feature type="transmembrane region" description="Helical" evidence="1">
    <location>
        <begin position="217"/>
        <end position="237"/>
    </location>
</feature>
<feature type="transmembrane region" description="Helical" evidence="1">
    <location>
        <begin position="175"/>
        <end position="197"/>
    </location>
</feature>
<feature type="transmembrane region" description="Helical" evidence="1">
    <location>
        <begin position="290"/>
        <end position="308"/>
    </location>
</feature>
<reference evidence="2 3" key="1">
    <citation type="submission" date="2023-04" db="EMBL/GenBank/DDBJ databases">
        <title>Fusibacter bizertensis strain WBS, isolated from littoral bottom sediments of the Arctic seas - biochemical and genomic analysis.</title>
        <authorList>
            <person name="Brioukhanov A.L."/>
        </authorList>
    </citation>
    <scope>NUCLEOTIDE SEQUENCE [LARGE SCALE GENOMIC DNA]</scope>
    <source>
        <strain evidence="2 3">WBS</strain>
    </source>
</reference>
<keyword evidence="1" id="KW-0812">Transmembrane</keyword>
<evidence type="ECO:0000256" key="1">
    <source>
        <dbReference type="SAM" id="Phobius"/>
    </source>
</evidence>
<comment type="caution">
    <text evidence="2">The sequence shown here is derived from an EMBL/GenBank/DDBJ whole genome shotgun (WGS) entry which is preliminary data.</text>
</comment>
<feature type="transmembrane region" description="Helical" evidence="1">
    <location>
        <begin position="122"/>
        <end position="141"/>
    </location>
</feature>
<feature type="transmembrane region" description="Helical" evidence="1">
    <location>
        <begin position="80"/>
        <end position="102"/>
    </location>
</feature>
<dbReference type="Proteomes" id="UP001158045">
    <property type="component" value="Unassembled WGS sequence"/>
</dbReference>
<evidence type="ECO:0000313" key="3">
    <source>
        <dbReference type="Proteomes" id="UP001158045"/>
    </source>
</evidence>
<feature type="transmembrane region" description="Helical" evidence="1">
    <location>
        <begin position="249"/>
        <end position="270"/>
    </location>
</feature>
<keyword evidence="3" id="KW-1185">Reference proteome</keyword>